<evidence type="ECO:0000313" key="2">
    <source>
        <dbReference type="EMBL" id="ADY26964.1"/>
    </source>
</evidence>
<feature type="transmembrane region" description="Helical" evidence="1">
    <location>
        <begin position="89"/>
        <end position="109"/>
    </location>
</feature>
<dbReference type="Proteomes" id="UP000007718">
    <property type="component" value="Chromosome"/>
</dbReference>
<organism evidence="2 3">
    <name type="scientific">Deinococcus proteolyticus (strain ATCC 35074 / DSM 20540 / JCM 6276 / NBRC 101906 / NCIMB 13154 / VKM Ac-1939 / CCM 2703 / MRP)</name>
    <dbReference type="NCBI Taxonomy" id="693977"/>
    <lineage>
        <taxon>Bacteria</taxon>
        <taxon>Thermotogati</taxon>
        <taxon>Deinococcota</taxon>
        <taxon>Deinococci</taxon>
        <taxon>Deinococcales</taxon>
        <taxon>Deinococcaceae</taxon>
        <taxon>Deinococcus</taxon>
    </lineage>
</organism>
<dbReference type="AlphaFoldDB" id="F0RLV4"/>
<dbReference type="KEGG" id="dpt:Deipr_1832"/>
<keyword evidence="1" id="KW-1133">Transmembrane helix</keyword>
<proteinExistence type="predicted"/>
<accession>F0RLV4</accession>
<evidence type="ECO:0008006" key="4">
    <source>
        <dbReference type="Google" id="ProtNLM"/>
    </source>
</evidence>
<feature type="transmembrane region" description="Helical" evidence="1">
    <location>
        <begin position="124"/>
        <end position="144"/>
    </location>
</feature>
<reference evidence="3" key="1">
    <citation type="submission" date="2011-02" db="EMBL/GenBank/DDBJ databases">
        <title>The complete sequence of chromosome of Deinococcus proteolyticus DSM 20540.</title>
        <authorList>
            <consortium name="US DOE Joint Genome Institute (JGI-PGF)"/>
            <person name="Lucas S."/>
            <person name="Copeland A."/>
            <person name="Lapidus A."/>
            <person name="Bruce D."/>
            <person name="Goodwin L."/>
            <person name="Pitluck S."/>
            <person name="Kyrpides N."/>
            <person name="Mavromatis K."/>
            <person name="Pagani I."/>
            <person name="Ivanova N."/>
            <person name="Ovchinnikova G."/>
            <person name="Zeytun A."/>
            <person name="Detter J.C."/>
            <person name="Han C."/>
            <person name="Land M."/>
            <person name="Hauser L."/>
            <person name="Markowitz V."/>
            <person name="Cheng J.-F."/>
            <person name="Hugenholtz P."/>
            <person name="Woyke T."/>
            <person name="Wu D."/>
            <person name="Pukall R."/>
            <person name="Steenblock K."/>
            <person name="Brambilla E."/>
            <person name="Klenk H.-P."/>
            <person name="Eisen J.A."/>
        </authorList>
    </citation>
    <scope>NUCLEOTIDE SEQUENCE [LARGE SCALE GENOMIC DNA]</scope>
    <source>
        <strain evidence="3">ATCC 35074 / DSM 20540 / JCM 6276 / NBRC 101906 / NCIMB 13154 / VKM Ac-1939 / CCM 2703 / MRP</strain>
    </source>
</reference>
<keyword evidence="1" id="KW-0472">Membrane</keyword>
<name>F0RLV4_DEIPM</name>
<dbReference type="STRING" id="693977.Deipr_1832"/>
<dbReference type="EMBL" id="CP002536">
    <property type="protein sequence ID" value="ADY26964.1"/>
    <property type="molecule type" value="Genomic_DNA"/>
</dbReference>
<feature type="transmembrane region" description="Helical" evidence="1">
    <location>
        <begin position="63"/>
        <end position="82"/>
    </location>
</feature>
<dbReference type="PANTHER" id="PTHR36974:SF1">
    <property type="entry name" value="DOXX FAMILY MEMBRANE PROTEIN"/>
    <property type="match status" value="1"/>
</dbReference>
<keyword evidence="1" id="KW-0812">Transmembrane</keyword>
<evidence type="ECO:0000256" key="1">
    <source>
        <dbReference type="SAM" id="Phobius"/>
    </source>
</evidence>
<evidence type="ECO:0000313" key="3">
    <source>
        <dbReference type="Proteomes" id="UP000007718"/>
    </source>
</evidence>
<protein>
    <recommendedName>
        <fullName evidence="4">DoxX family protein</fullName>
    </recommendedName>
</protein>
<sequence>MSTLSTSSQGNAAPTPLQTAGRLLLGGALVTAGTAHLTFARAEFPAQVPDMLTDGPLHLNEDFIVVASGVAEIALGAALVALPQHRRTLGLISAGFFTAVFPGNVSQYLTHTDAFGLDSDSKRFARLLFQPVLVAGALWTTGAWPRRR</sequence>
<dbReference type="eggNOG" id="COG4270">
    <property type="taxonomic scope" value="Bacteria"/>
</dbReference>
<dbReference type="PANTHER" id="PTHR36974">
    <property type="entry name" value="MEMBRANE PROTEIN-RELATED"/>
    <property type="match status" value="1"/>
</dbReference>
<gene>
    <name evidence="2" type="ordered locus">Deipr_1832</name>
</gene>
<dbReference type="RefSeq" id="WP_013615572.1">
    <property type="nucleotide sequence ID" value="NC_015161.1"/>
</dbReference>
<reference evidence="2 3" key="2">
    <citation type="journal article" date="2012" name="Stand. Genomic Sci.">
        <title>Complete genome sequence of the orange-red pigmented, radioresistant Deinococcus proteolyticus type strain (MRP(T)).</title>
        <authorList>
            <person name="Copeland A."/>
            <person name="Zeytun A."/>
            <person name="Yassawong M."/>
            <person name="Nolan M."/>
            <person name="Lucas S."/>
            <person name="Hammon N."/>
            <person name="Deshpande S."/>
            <person name="Cheng J.F."/>
            <person name="Han C."/>
            <person name="Tapia R."/>
            <person name="Goodwin L.A."/>
            <person name="Pitluck S."/>
            <person name="Mavromatis K."/>
            <person name="Liolios K."/>
            <person name="Pagani I."/>
            <person name="Ivanova N."/>
            <person name="Mikhailova N."/>
            <person name="Pati A."/>
            <person name="Chen A."/>
            <person name="Palaniappan K."/>
            <person name="Land M."/>
            <person name="Hauser L."/>
            <person name="Jeffries C.D."/>
            <person name="Brambilla E.M."/>
            <person name="Rohde M."/>
            <person name="Sikorski J."/>
            <person name="Pukall R."/>
            <person name="Goker M."/>
            <person name="Detter J.C."/>
            <person name="Woyke T."/>
            <person name="Bristow J."/>
            <person name="Eisen J.A."/>
            <person name="Markowitz V."/>
            <person name="Hugenholtz P."/>
            <person name="Kyrpides N.C."/>
            <person name="Klenk H.P."/>
            <person name="Lapidus A."/>
        </authorList>
    </citation>
    <scope>NUCLEOTIDE SEQUENCE [LARGE SCALE GENOMIC DNA]</scope>
    <source>
        <strain evidence="3">ATCC 35074 / DSM 20540 / JCM 6276 / NBRC 101906 / NCIMB 13154 / VKM Ac-1939 / CCM 2703 / MRP</strain>
    </source>
</reference>
<keyword evidence="3" id="KW-1185">Reference proteome</keyword>
<dbReference type="HOGENOM" id="CLU_128738_0_0_0"/>